<reference evidence="2" key="1">
    <citation type="submission" date="2022-01" db="EMBL/GenBank/DDBJ databases">
        <title>Genome Sequence Resource for Two Populations of Ditylenchus destructor, the Migratory Endoparasitic Phytonematode.</title>
        <authorList>
            <person name="Zhang H."/>
            <person name="Lin R."/>
            <person name="Xie B."/>
        </authorList>
    </citation>
    <scope>NUCLEOTIDE SEQUENCE</scope>
    <source>
        <strain evidence="2">BazhouSP</strain>
    </source>
</reference>
<keyword evidence="3" id="KW-1185">Reference proteome</keyword>
<evidence type="ECO:0000313" key="2">
    <source>
        <dbReference type="EMBL" id="KAI1690431.1"/>
    </source>
</evidence>
<evidence type="ECO:0000313" key="3">
    <source>
        <dbReference type="Proteomes" id="UP001201812"/>
    </source>
</evidence>
<accession>A0AAD4QUN2</accession>
<sequence>MPLMHADELVGLDMEMPRHPRPVVPHRSRIVRGAEPAVERSVDARRDAAFACEEGVADAGFGGEFGGGDEHGVVPSGGIPDTPAFAAFSPALAADEGQIRAAAAGLDERNATTLNKSPIPASPAQSAGRTHPISPGAAQCPPSETGSARAAPARAPAKNRAASPARAAPHRPSGPLAPFARNRHAPSNPPRPARPADRRRRAASSPAACRRDPNASSRNR</sequence>
<feature type="compositionally biased region" description="Low complexity" evidence="1">
    <location>
        <begin position="148"/>
        <end position="171"/>
    </location>
</feature>
<name>A0AAD4QUN2_9BILA</name>
<feature type="region of interest" description="Disordered" evidence="1">
    <location>
        <begin position="103"/>
        <end position="220"/>
    </location>
</feature>
<proteinExistence type="predicted"/>
<evidence type="ECO:0000256" key="1">
    <source>
        <dbReference type="SAM" id="MobiDB-lite"/>
    </source>
</evidence>
<organism evidence="2 3">
    <name type="scientific">Ditylenchus destructor</name>
    <dbReference type="NCBI Taxonomy" id="166010"/>
    <lineage>
        <taxon>Eukaryota</taxon>
        <taxon>Metazoa</taxon>
        <taxon>Ecdysozoa</taxon>
        <taxon>Nematoda</taxon>
        <taxon>Chromadorea</taxon>
        <taxon>Rhabditida</taxon>
        <taxon>Tylenchina</taxon>
        <taxon>Tylenchomorpha</taxon>
        <taxon>Sphaerularioidea</taxon>
        <taxon>Anguinidae</taxon>
        <taxon>Anguininae</taxon>
        <taxon>Ditylenchus</taxon>
    </lineage>
</organism>
<comment type="caution">
    <text evidence="2">The sequence shown here is derived from an EMBL/GenBank/DDBJ whole genome shotgun (WGS) entry which is preliminary data.</text>
</comment>
<dbReference type="Proteomes" id="UP001201812">
    <property type="component" value="Unassembled WGS sequence"/>
</dbReference>
<dbReference type="EMBL" id="JAKKPZ010001214">
    <property type="protein sequence ID" value="KAI1690431.1"/>
    <property type="molecule type" value="Genomic_DNA"/>
</dbReference>
<gene>
    <name evidence="2" type="ORF">DdX_22480</name>
</gene>
<dbReference type="AlphaFoldDB" id="A0AAD4QUN2"/>
<protein>
    <submittedName>
        <fullName evidence="2">Uncharacterized protein</fullName>
    </submittedName>
</protein>